<gene>
    <name evidence="1" type="ORF">IPJ38_05045</name>
</gene>
<proteinExistence type="predicted"/>
<comment type="caution">
    <text evidence="1">The sequence shown here is derived from an EMBL/GenBank/DDBJ whole genome shotgun (WGS) entry which is preliminary data.</text>
</comment>
<organism evidence="1 2">
    <name type="scientific">Candidatus Dechloromonas phosphorivorans</name>
    <dbReference type="NCBI Taxonomy" id="2899244"/>
    <lineage>
        <taxon>Bacteria</taxon>
        <taxon>Pseudomonadati</taxon>
        <taxon>Pseudomonadota</taxon>
        <taxon>Betaproteobacteria</taxon>
        <taxon>Rhodocyclales</taxon>
        <taxon>Azonexaceae</taxon>
        <taxon>Dechloromonas</taxon>
    </lineage>
</organism>
<dbReference type="AlphaFoldDB" id="A0A935JWU2"/>
<dbReference type="EMBL" id="JADJMS010000010">
    <property type="protein sequence ID" value="MBK7414565.1"/>
    <property type="molecule type" value="Genomic_DNA"/>
</dbReference>
<name>A0A935JWU2_9RHOO</name>
<dbReference type="InterPro" id="IPR014991">
    <property type="entry name" value="DUF1840"/>
</dbReference>
<accession>A0A935JWU2</accession>
<evidence type="ECO:0000313" key="2">
    <source>
        <dbReference type="Proteomes" id="UP000739411"/>
    </source>
</evidence>
<sequence>MLIIFKSSASADVVTFEENAKQIFSVIGNDLSTAQGIITVEQLPAAISKIKAAIASDKLIPQQLKSSEEEAESGQDVSFSQRALPFLELLESSLEEKMPIVWGVYP</sequence>
<reference evidence="1 2" key="1">
    <citation type="submission" date="2020-10" db="EMBL/GenBank/DDBJ databases">
        <title>Connecting structure to function with the recovery of over 1000 high-quality activated sludge metagenome-assembled genomes encoding full-length rRNA genes using long-read sequencing.</title>
        <authorList>
            <person name="Singleton C.M."/>
            <person name="Petriglieri F."/>
            <person name="Kristensen J.M."/>
            <person name="Kirkegaard R.H."/>
            <person name="Michaelsen T.Y."/>
            <person name="Andersen M.H."/>
            <person name="Karst S.M."/>
            <person name="Dueholm M.S."/>
            <person name="Nielsen P.H."/>
            <person name="Albertsen M."/>
        </authorList>
    </citation>
    <scope>NUCLEOTIDE SEQUENCE [LARGE SCALE GENOMIC DNA]</scope>
    <source>
        <strain evidence="1">EsbW_18-Q3-R4-48_BATAC.463</strain>
    </source>
</reference>
<dbReference type="Proteomes" id="UP000739411">
    <property type="component" value="Unassembled WGS sequence"/>
</dbReference>
<evidence type="ECO:0000313" key="1">
    <source>
        <dbReference type="EMBL" id="MBK7414565.1"/>
    </source>
</evidence>
<protein>
    <submittedName>
        <fullName evidence="1">DUF1840 domain-containing protein</fullName>
    </submittedName>
</protein>
<dbReference type="Pfam" id="PF08895">
    <property type="entry name" value="DUF1840"/>
    <property type="match status" value="1"/>
</dbReference>